<dbReference type="STRING" id="29563.SAMN02983006_01110"/>
<dbReference type="Pfam" id="PF10083">
    <property type="entry name" value="DUF2321"/>
    <property type="match status" value="1"/>
</dbReference>
<proteinExistence type="predicted"/>
<dbReference type="EMBL" id="FOTI01000011">
    <property type="protein sequence ID" value="SFL42094.1"/>
    <property type="molecule type" value="Genomic_DNA"/>
</dbReference>
<evidence type="ECO:0000313" key="2">
    <source>
        <dbReference type="Proteomes" id="UP000199006"/>
    </source>
</evidence>
<dbReference type="AlphaFoldDB" id="A0A1I4HIZ6"/>
<name>A0A1I4HIZ6_9FIRM</name>
<dbReference type="Proteomes" id="UP000199006">
    <property type="component" value="Unassembled WGS sequence"/>
</dbReference>
<evidence type="ECO:0000313" key="1">
    <source>
        <dbReference type="EMBL" id="SFL42094.1"/>
    </source>
</evidence>
<organism evidence="1 2">
    <name type="scientific">Halanaerobium salsuginis</name>
    <dbReference type="NCBI Taxonomy" id="29563"/>
    <lineage>
        <taxon>Bacteria</taxon>
        <taxon>Bacillati</taxon>
        <taxon>Bacillota</taxon>
        <taxon>Clostridia</taxon>
        <taxon>Halanaerobiales</taxon>
        <taxon>Halanaerobiaceae</taxon>
        <taxon>Halanaerobium</taxon>
    </lineage>
</organism>
<protein>
    <submittedName>
        <fullName evidence="1">Uncharacterized protein</fullName>
    </submittedName>
</protein>
<accession>A0A1I4HIZ6</accession>
<gene>
    <name evidence="1" type="ORF">SAMN02983006_01110</name>
</gene>
<reference evidence="1 2" key="1">
    <citation type="submission" date="2016-10" db="EMBL/GenBank/DDBJ databases">
        <authorList>
            <person name="de Groot N.N."/>
        </authorList>
    </citation>
    <scope>NUCLEOTIDE SEQUENCE [LARGE SCALE GENOMIC DNA]</scope>
    <source>
        <strain evidence="1 2">ATCC 51327</strain>
    </source>
</reference>
<dbReference type="InterPro" id="IPR016891">
    <property type="entry name" value="DUF2321"/>
</dbReference>
<sequence length="76" mass="8501">MAAKEYVDFMEELSSEEKEALKNNIDDIITDSPRTKLASQKVKYYLTKVGKGLATGLKDILIDFASETAKKIIMEA</sequence>
<keyword evidence="2" id="KW-1185">Reference proteome</keyword>